<evidence type="ECO:0000313" key="2">
    <source>
        <dbReference type="Proteomes" id="UP001163321"/>
    </source>
</evidence>
<evidence type="ECO:0000313" key="1">
    <source>
        <dbReference type="EMBL" id="KAI9910196.1"/>
    </source>
</evidence>
<sequence length="130" mass="14878">MVMQGVARELLEFVVDERRDFDQDCRGEVPLWLRQLLERWRDGDLDLEGSTSSDNSPRDDFAIEREICTLCDKALVFERKAVFGQWCPFAAGEPFSTLSCGHCFHDECLIHKLNEAMRCPSCGKNESVTT</sequence>
<gene>
    <name evidence="1" type="ORF">PsorP6_010708</name>
</gene>
<organism evidence="1 2">
    <name type="scientific">Peronosclerospora sorghi</name>
    <dbReference type="NCBI Taxonomy" id="230839"/>
    <lineage>
        <taxon>Eukaryota</taxon>
        <taxon>Sar</taxon>
        <taxon>Stramenopiles</taxon>
        <taxon>Oomycota</taxon>
        <taxon>Peronosporomycetes</taxon>
        <taxon>Peronosporales</taxon>
        <taxon>Peronosporaceae</taxon>
        <taxon>Peronosclerospora</taxon>
    </lineage>
</organism>
<protein>
    <submittedName>
        <fullName evidence="1">Uncharacterized protein</fullName>
    </submittedName>
</protein>
<accession>A0ACC0VVR4</accession>
<reference evidence="1 2" key="1">
    <citation type="journal article" date="2022" name="bioRxiv">
        <title>The genome of the oomycete Peronosclerospora sorghi, a cosmopolitan pathogen of maize and sorghum, is inflated with dispersed pseudogenes.</title>
        <authorList>
            <person name="Fletcher K."/>
            <person name="Martin F."/>
            <person name="Isakeit T."/>
            <person name="Cavanaugh K."/>
            <person name="Magill C."/>
            <person name="Michelmore R."/>
        </authorList>
    </citation>
    <scope>NUCLEOTIDE SEQUENCE [LARGE SCALE GENOMIC DNA]</scope>
    <source>
        <strain evidence="1">P6</strain>
    </source>
</reference>
<proteinExistence type="predicted"/>
<keyword evidence="2" id="KW-1185">Reference proteome</keyword>
<dbReference type="EMBL" id="CM047585">
    <property type="protein sequence ID" value="KAI9910196.1"/>
    <property type="molecule type" value="Genomic_DNA"/>
</dbReference>
<name>A0ACC0VVR4_9STRA</name>
<dbReference type="Proteomes" id="UP001163321">
    <property type="component" value="Chromosome 6"/>
</dbReference>
<comment type="caution">
    <text evidence="1">The sequence shown here is derived from an EMBL/GenBank/DDBJ whole genome shotgun (WGS) entry which is preliminary data.</text>
</comment>